<name>A0ABP7V176_9FLAO</name>
<sequence length="216" mass="25232">MPLLKVVYLSNNTKLYLWKITEDFDMLFSQVKLKDSSLARLESMKSESHQKGFLAVRMLLQHNDYSDFDLFYDEFGKPHLKPQGCSIKDVEISISHSNDFSAIAISDSKVGLDFERLKEKTLRIAPRYMDVSHLKNLSEQEKIKKATVVWGIKESIFKIKNEEGISFLNHIFEEDFSFEDKKATAKLIFNNKEEKFQIQFDSVEDYIFVCAFEDVK</sequence>
<accession>A0ABP7V176</accession>
<comment type="caution">
    <text evidence="1">The sequence shown here is derived from an EMBL/GenBank/DDBJ whole genome shotgun (WGS) entry which is preliminary data.</text>
</comment>
<protein>
    <submittedName>
        <fullName evidence="1">4'-phosphopantetheinyl transferase superfamily protein</fullName>
    </submittedName>
</protein>
<dbReference type="EMBL" id="BAABCS010000021">
    <property type="protein sequence ID" value="GAA4057154.1"/>
    <property type="molecule type" value="Genomic_DNA"/>
</dbReference>
<dbReference type="GO" id="GO:0016740">
    <property type="term" value="F:transferase activity"/>
    <property type="evidence" value="ECO:0007669"/>
    <property type="project" value="UniProtKB-KW"/>
</dbReference>
<dbReference type="Proteomes" id="UP001500426">
    <property type="component" value="Unassembled WGS sequence"/>
</dbReference>
<proteinExistence type="predicted"/>
<evidence type="ECO:0000313" key="2">
    <source>
        <dbReference type="Proteomes" id="UP001500426"/>
    </source>
</evidence>
<organism evidence="1 2">
    <name type="scientific">Flavobacterium chungnamense</name>
    <dbReference type="NCBI Taxonomy" id="706182"/>
    <lineage>
        <taxon>Bacteria</taxon>
        <taxon>Pseudomonadati</taxon>
        <taxon>Bacteroidota</taxon>
        <taxon>Flavobacteriia</taxon>
        <taxon>Flavobacteriales</taxon>
        <taxon>Flavobacteriaceae</taxon>
        <taxon>Flavobacterium</taxon>
    </lineage>
</organism>
<keyword evidence="2" id="KW-1185">Reference proteome</keyword>
<dbReference type="Gene3D" id="3.90.470.20">
    <property type="entry name" value="4'-phosphopantetheinyl transferase domain"/>
    <property type="match status" value="2"/>
</dbReference>
<reference evidence="2" key="1">
    <citation type="journal article" date="2019" name="Int. J. Syst. Evol. Microbiol.">
        <title>The Global Catalogue of Microorganisms (GCM) 10K type strain sequencing project: providing services to taxonomists for standard genome sequencing and annotation.</title>
        <authorList>
            <consortium name="The Broad Institute Genomics Platform"/>
            <consortium name="The Broad Institute Genome Sequencing Center for Infectious Disease"/>
            <person name="Wu L."/>
            <person name="Ma J."/>
        </authorList>
    </citation>
    <scope>NUCLEOTIDE SEQUENCE [LARGE SCALE GENOMIC DNA]</scope>
    <source>
        <strain evidence="2">JCM 17068</strain>
    </source>
</reference>
<gene>
    <name evidence="1" type="ORF">GCM10022388_24750</name>
</gene>
<dbReference type="SUPFAM" id="SSF56214">
    <property type="entry name" value="4'-phosphopantetheinyl transferase"/>
    <property type="match status" value="1"/>
</dbReference>
<dbReference type="RefSeq" id="WP_345095078.1">
    <property type="nucleotide sequence ID" value="NZ_BAABCS010000021.1"/>
</dbReference>
<evidence type="ECO:0000313" key="1">
    <source>
        <dbReference type="EMBL" id="GAA4057154.1"/>
    </source>
</evidence>
<keyword evidence="1" id="KW-0808">Transferase</keyword>
<dbReference type="InterPro" id="IPR037143">
    <property type="entry name" value="4-PPantetheinyl_Trfase_dom_sf"/>
</dbReference>